<dbReference type="InterPro" id="IPR024983">
    <property type="entry name" value="CHAT_dom"/>
</dbReference>
<evidence type="ECO:0000259" key="2">
    <source>
        <dbReference type="Pfam" id="PF12770"/>
    </source>
</evidence>
<accession>A0A1V1PAR8</accession>
<dbReference type="Proteomes" id="UP000189670">
    <property type="component" value="Unassembled WGS sequence"/>
</dbReference>
<gene>
    <name evidence="3" type="ORF">OMM_02056</name>
</gene>
<dbReference type="Pfam" id="PF12770">
    <property type="entry name" value="CHAT"/>
    <property type="match status" value="1"/>
</dbReference>
<evidence type="ECO:0000256" key="1">
    <source>
        <dbReference type="SAM" id="Phobius"/>
    </source>
</evidence>
<keyword evidence="1" id="KW-0812">Transmembrane</keyword>
<sequence length="779" mass="88445">MLKNCFLYIINIIICSWVLCIPGFCSLPNNPGKLIQSLIENAEKYSEKGDFHQAALIWKTILEKLDIEKNPDQVLNAAIHIADAYKKLGYHQKAVNIIQEYESISNKNPQSAQTILFYNAASDIFASLGERDKSILYLQKAAQNARMTKDAYLLINILLNMSIIYKNYHYFGEAQAGLQQCLNLIGQLNNKKEVEKFKPKILVELVRIKFRWDEYSQEEVLKALDKTHKEINKMSECHDKAGLLISICTLAQEMMTPFSDAKQYLIHLIHKGLTDANRIAQKFSNKRLISLCAGQLAGIYEIDKNYEQSFKLTRKAIFYAGNNNPDILYCWEWQLGRLFKATGQVDSAVESYSKAISTLNPIRNEITVGHRNNIDIFNYRIKPVYLGLAELLLEQAESTKQFEKSRQNKYKEVIDVMDLLKKAELQDFFEDECLAHSSSSDSKVSYTVNQNTAIIYPITLLKKLVLLIILPNGIRQITVNVGSSQLMSSVLLYRRHLQTRAENLFMESGPKLYRYLISPMKHLLDEQNIDTIIIAPDGALRLIPFATLYDGKNFLIESYALATIPAFGLTDMKPAKLEHAEVLLGGLSEARMGHIPLPNVKVELQVIQNIMTASTLLQNKKFTIENLTYAFNNKAYAIVHFATHGVFGGTSDTSYILTYNNLLKMGYLETLLKVGRFRKQKVELLTFSACQTAMGNDRAALGLAGVAVKAGVRSVIATLWYVDDEASAAIVKEFYHHIHDSSAITKSKALQKAQRTLVNDMYYWHPNYWGPFMLIGNWL</sequence>
<feature type="domain" description="CHAT" evidence="2">
    <location>
        <begin position="508"/>
        <end position="777"/>
    </location>
</feature>
<dbReference type="PANTHER" id="PTHR10098:SF112">
    <property type="entry name" value="SLR0380 PROTEIN"/>
    <property type="match status" value="1"/>
</dbReference>
<keyword evidence="1" id="KW-0472">Membrane</keyword>
<dbReference type="EMBL" id="ATBP01000195">
    <property type="protein sequence ID" value="ETR72002.1"/>
    <property type="molecule type" value="Genomic_DNA"/>
</dbReference>
<reference evidence="4" key="1">
    <citation type="submission" date="2012-11" db="EMBL/GenBank/DDBJ databases">
        <authorList>
            <person name="Lucero-Rivera Y.E."/>
            <person name="Tovar-Ramirez D."/>
        </authorList>
    </citation>
    <scope>NUCLEOTIDE SEQUENCE [LARGE SCALE GENOMIC DNA]</scope>
    <source>
        <strain evidence="4">Araruama</strain>
    </source>
</reference>
<name>A0A1V1PAR8_9BACT</name>
<dbReference type="PANTHER" id="PTHR10098">
    <property type="entry name" value="RAPSYN-RELATED"/>
    <property type="match status" value="1"/>
</dbReference>
<keyword evidence="1" id="KW-1133">Transmembrane helix</keyword>
<evidence type="ECO:0000313" key="4">
    <source>
        <dbReference type="Proteomes" id="UP000189670"/>
    </source>
</evidence>
<dbReference type="Gene3D" id="1.25.40.10">
    <property type="entry name" value="Tetratricopeptide repeat domain"/>
    <property type="match status" value="2"/>
</dbReference>
<evidence type="ECO:0000313" key="3">
    <source>
        <dbReference type="EMBL" id="ETR72002.1"/>
    </source>
</evidence>
<proteinExistence type="predicted"/>
<protein>
    <recommendedName>
        <fullName evidence="2">CHAT domain-containing protein</fullName>
    </recommendedName>
</protein>
<dbReference type="InterPro" id="IPR011990">
    <property type="entry name" value="TPR-like_helical_dom_sf"/>
</dbReference>
<dbReference type="SUPFAM" id="SSF48452">
    <property type="entry name" value="TPR-like"/>
    <property type="match status" value="2"/>
</dbReference>
<feature type="transmembrane region" description="Helical" evidence="1">
    <location>
        <begin position="5"/>
        <end position="24"/>
    </location>
</feature>
<dbReference type="AlphaFoldDB" id="A0A1V1PAR8"/>
<organism evidence="3 4">
    <name type="scientific">Candidatus Magnetoglobus multicellularis str. Araruama</name>
    <dbReference type="NCBI Taxonomy" id="890399"/>
    <lineage>
        <taxon>Bacteria</taxon>
        <taxon>Pseudomonadati</taxon>
        <taxon>Thermodesulfobacteriota</taxon>
        <taxon>Desulfobacteria</taxon>
        <taxon>Desulfobacterales</taxon>
        <taxon>Desulfobacteraceae</taxon>
        <taxon>Candidatus Magnetoglobus</taxon>
    </lineage>
</organism>
<comment type="caution">
    <text evidence="3">The sequence shown here is derived from an EMBL/GenBank/DDBJ whole genome shotgun (WGS) entry which is preliminary data.</text>
</comment>